<dbReference type="Proteomes" id="UP000075243">
    <property type="component" value="Chromosome 11"/>
</dbReference>
<organism evidence="2 3">
    <name type="scientific">Cajanus cajan</name>
    <name type="common">Pigeon pea</name>
    <name type="synonym">Cajanus indicus</name>
    <dbReference type="NCBI Taxonomy" id="3821"/>
    <lineage>
        <taxon>Eukaryota</taxon>
        <taxon>Viridiplantae</taxon>
        <taxon>Streptophyta</taxon>
        <taxon>Embryophyta</taxon>
        <taxon>Tracheophyta</taxon>
        <taxon>Spermatophyta</taxon>
        <taxon>Magnoliopsida</taxon>
        <taxon>eudicotyledons</taxon>
        <taxon>Gunneridae</taxon>
        <taxon>Pentapetalae</taxon>
        <taxon>rosids</taxon>
        <taxon>fabids</taxon>
        <taxon>Fabales</taxon>
        <taxon>Fabaceae</taxon>
        <taxon>Papilionoideae</taxon>
        <taxon>50 kb inversion clade</taxon>
        <taxon>NPAAA clade</taxon>
        <taxon>indigoferoid/millettioid clade</taxon>
        <taxon>Phaseoleae</taxon>
        <taxon>Cajanus</taxon>
    </lineage>
</organism>
<dbReference type="AlphaFoldDB" id="A0A151SGP4"/>
<sequence>QHVHWFLGSLDNDQFGHIKGTILNTDPLPSLTRVFNHVLREEACVAVVKDKELKLELGAAFYTNKYKNREGPRPKCDYYGKIGHEKARCYELIGYPTNWDNRRTSHDASKKGENGGMTRLARTDGEQNKTTMHNENVKGHAMFGSCAKNVEHLDQMVGKQIFDK</sequence>
<protein>
    <recommendedName>
        <fullName evidence="4">Retrovirus-related Pol polyprotein from transposon TNT 1-94</fullName>
    </recommendedName>
</protein>
<accession>A0A151SGP4</accession>
<feature type="compositionally biased region" description="Basic and acidic residues" evidence="1">
    <location>
        <begin position="103"/>
        <end position="113"/>
    </location>
</feature>
<dbReference type="PANTHER" id="PTHR34222">
    <property type="entry name" value="GAG_PRE-INTEGRS DOMAIN-CONTAINING PROTEIN"/>
    <property type="match status" value="1"/>
</dbReference>
<dbReference type="Gramene" id="C.cajan_00131.t">
    <property type="protein sequence ID" value="C.cajan_00131.t.cds1"/>
    <property type="gene ID" value="C.cajan_00131"/>
</dbReference>
<evidence type="ECO:0000313" key="3">
    <source>
        <dbReference type="Proteomes" id="UP000075243"/>
    </source>
</evidence>
<reference evidence="2 3" key="1">
    <citation type="journal article" date="2012" name="Nat. Biotechnol.">
        <title>Draft genome sequence of pigeonpea (Cajanus cajan), an orphan legume crop of resource-poor farmers.</title>
        <authorList>
            <person name="Varshney R.K."/>
            <person name="Chen W."/>
            <person name="Li Y."/>
            <person name="Bharti A.K."/>
            <person name="Saxena R.K."/>
            <person name="Schlueter J.A."/>
            <person name="Donoghue M.T."/>
            <person name="Azam S."/>
            <person name="Fan G."/>
            <person name="Whaley A.M."/>
            <person name="Farmer A.D."/>
            <person name="Sheridan J."/>
            <person name="Iwata A."/>
            <person name="Tuteja R."/>
            <person name="Penmetsa R.V."/>
            <person name="Wu W."/>
            <person name="Upadhyaya H.D."/>
            <person name="Yang S.P."/>
            <person name="Shah T."/>
            <person name="Saxena K.B."/>
            <person name="Michael T."/>
            <person name="McCombie W.R."/>
            <person name="Yang B."/>
            <person name="Zhang G."/>
            <person name="Yang H."/>
            <person name="Wang J."/>
            <person name="Spillane C."/>
            <person name="Cook D.R."/>
            <person name="May G.D."/>
            <person name="Xu X."/>
            <person name="Jackson S.A."/>
        </authorList>
    </citation>
    <scope>NUCLEOTIDE SEQUENCE [LARGE SCALE GENOMIC DNA]</scope>
    <source>
        <strain evidence="3">cv. Asha</strain>
    </source>
</reference>
<proteinExistence type="predicted"/>
<keyword evidence="3" id="KW-1185">Reference proteome</keyword>
<dbReference type="EMBL" id="CM003613">
    <property type="protein sequence ID" value="KYP53967.1"/>
    <property type="molecule type" value="Genomic_DNA"/>
</dbReference>
<evidence type="ECO:0008006" key="4">
    <source>
        <dbReference type="Google" id="ProtNLM"/>
    </source>
</evidence>
<dbReference type="PANTHER" id="PTHR34222:SF33">
    <property type="entry name" value="RETROTRANSPOSON GAG DOMAIN-CONTAINING PROTEIN"/>
    <property type="match status" value="1"/>
</dbReference>
<feature type="non-terminal residue" evidence="2">
    <location>
        <position position="1"/>
    </location>
</feature>
<feature type="region of interest" description="Disordered" evidence="1">
    <location>
        <begin position="103"/>
        <end position="129"/>
    </location>
</feature>
<name>A0A151SGP4_CAJCA</name>
<evidence type="ECO:0000313" key="2">
    <source>
        <dbReference type="EMBL" id="KYP53967.1"/>
    </source>
</evidence>
<gene>
    <name evidence="2" type="ORF">KK1_000132</name>
</gene>
<evidence type="ECO:0000256" key="1">
    <source>
        <dbReference type="SAM" id="MobiDB-lite"/>
    </source>
</evidence>